<dbReference type="KEGG" id="lhf:JCM16775_2055"/>
<protein>
    <submittedName>
        <fullName evidence="2">Uncharacterized protein</fullName>
    </submittedName>
</protein>
<sequence>MEELSTKEYNELYKKYFKEIFNKPMKDFGYKKKGTGKFFKLNKLGLFEYIGFFRYYHELRVEYAIIPIYSYIMKNSIGNGSETEFVDLDGEEKMEKGMKSILEEIKNKIIPWFKKYEDLDTFFEEIVGNDKLYLGAEIYRYLFRATTFAKFKKYSKIQENIDKVREEYNKLPDEEKAYDFYNVILKEVDELEEKLKEGEESVEKYIEEMEYKSLLYRKMEKLLKNKVK</sequence>
<dbReference type="SUPFAM" id="SSF140415">
    <property type="entry name" value="YppE-like"/>
    <property type="match status" value="1"/>
</dbReference>
<evidence type="ECO:0000313" key="2">
    <source>
        <dbReference type="EMBL" id="BBM39344.1"/>
    </source>
</evidence>
<proteinExistence type="predicted"/>
<dbReference type="Proteomes" id="UP000321892">
    <property type="component" value="Chromosome"/>
</dbReference>
<dbReference type="AlphaFoldDB" id="A0A510JJ89"/>
<keyword evidence="3" id="KW-1185">Reference proteome</keyword>
<reference evidence="2 3" key="1">
    <citation type="submission" date="2019-07" db="EMBL/GenBank/DDBJ databases">
        <title>Complete Genome Sequence of Leptotrichia hofstadii Strain JCM16775.</title>
        <authorList>
            <person name="Watanabe S."/>
            <person name="Cui L."/>
        </authorList>
    </citation>
    <scope>NUCLEOTIDE SEQUENCE [LARGE SCALE GENOMIC DNA]</scope>
    <source>
        <strain evidence="2 3">JCM16775</strain>
    </source>
</reference>
<organism evidence="2 3">
    <name type="scientific">Leptotrichia hofstadii</name>
    <dbReference type="NCBI Taxonomy" id="157688"/>
    <lineage>
        <taxon>Bacteria</taxon>
        <taxon>Fusobacteriati</taxon>
        <taxon>Fusobacteriota</taxon>
        <taxon>Fusobacteriia</taxon>
        <taxon>Fusobacteriales</taxon>
        <taxon>Leptotrichiaceae</taxon>
        <taxon>Leptotrichia</taxon>
    </lineage>
</organism>
<feature type="coiled-coil region" evidence="1">
    <location>
        <begin position="154"/>
        <end position="208"/>
    </location>
</feature>
<name>A0A510JJ89_9FUSO</name>
<evidence type="ECO:0000256" key="1">
    <source>
        <dbReference type="SAM" id="Coils"/>
    </source>
</evidence>
<dbReference type="InterPro" id="IPR023351">
    <property type="entry name" value="YppE-like_sf"/>
</dbReference>
<accession>A0A510JJ89</accession>
<gene>
    <name evidence="2" type="ORF">JCM16775_2055</name>
</gene>
<keyword evidence="1" id="KW-0175">Coiled coil</keyword>
<dbReference type="RefSeq" id="WP_026746856.1">
    <property type="nucleotide sequence ID" value="NZ_AP019823.1"/>
</dbReference>
<dbReference type="EMBL" id="AP019823">
    <property type="protein sequence ID" value="BBM39344.1"/>
    <property type="molecule type" value="Genomic_DNA"/>
</dbReference>
<evidence type="ECO:0000313" key="3">
    <source>
        <dbReference type="Proteomes" id="UP000321892"/>
    </source>
</evidence>